<evidence type="ECO:0000313" key="1">
    <source>
        <dbReference type="EMBL" id="KAK6988136.1"/>
    </source>
</evidence>
<evidence type="ECO:0000313" key="2">
    <source>
        <dbReference type="Proteomes" id="UP001362999"/>
    </source>
</evidence>
<dbReference type="EMBL" id="JAWWNJ010000126">
    <property type="protein sequence ID" value="KAK6988136.1"/>
    <property type="molecule type" value="Genomic_DNA"/>
</dbReference>
<proteinExistence type="predicted"/>
<reference evidence="1 2" key="1">
    <citation type="journal article" date="2024" name="J Genomics">
        <title>Draft genome sequencing and assembly of Favolaschia claudopus CIRM-BRFM 2984 isolated from oak limbs.</title>
        <authorList>
            <person name="Navarro D."/>
            <person name="Drula E."/>
            <person name="Chaduli D."/>
            <person name="Cazenave R."/>
            <person name="Ahrendt S."/>
            <person name="Wang J."/>
            <person name="Lipzen A."/>
            <person name="Daum C."/>
            <person name="Barry K."/>
            <person name="Grigoriev I.V."/>
            <person name="Favel A."/>
            <person name="Rosso M.N."/>
            <person name="Martin F."/>
        </authorList>
    </citation>
    <scope>NUCLEOTIDE SEQUENCE [LARGE SCALE GENOMIC DNA]</scope>
    <source>
        <strain evidence="1 2">CIRM-BRFM 2984</strain>
    </source>
</reference>
<dbReference type="Proteomes" id="UP001362999">
    <property type="component" value="Unassembled WGS sequence"/>
</dbReference>
<organism evidence="1 2">
    <name type="scientific">Favolaschia claudopus</name>
    <dbReference type="NCBI Taxonomy" id="2862362"/>
    <lineage>
        <taxon>Eukaryota</taxon>
        <taxon>Fungi</taxon>
        <taxon>Dikarya</taxon>
        <taxon>Basidiomycota</taxon>
        <taxon>Agaricomycotina</taxon>
        <taxon>Agaricomycetes</taxon>
        <taxon>Agaricomycetidae</taxon>
        <taxon>Agaricales</taxon>
        <taxon>Marasmiineae</taxon>
        <taxon>Mycenaceae</taxon>
        <taxon>Favolaschia</taxon>
    </lineage>
</organism>
<protein>
    <submittedName>
        <fullName evidence="1">Uncharacterized protein</fullName>
    </submittedName>
</protein>
<gene>
    <name evidence="1" type="ORF">R3P38DRAFT_3229705</name>
</gene>
<dbReference type="AlphaFoldDB" id="A0AAV9ZPB5"/>
<name>A0AAV9ZPB5_9AGAR</name>
<accession>A0AAV9ZPB5</accession>
<sequence length="68" mass="7889">MMNVHMCTKRVQRIFGFPSLSKGLPDHLLQLRRHHNVATIPNRSSFPSFSSFKSFCKPFRIMVVADKL</sequence>
<feature type="non-terminal residue" evidence="1">
    <location>
        <position position="68"/>
    </location>
</feature>
<comment type="caution">
    <text evidence="1">The sequence shown here is derived from an EMBL/GenBank/DDBJ whole genome shotgun (WGS) entry which is preliminary data.</text>
</comment>
<keyword evidence="2" id="KW-1185">Reference proteome</keyword>